<evidence type="ECO:0000313" key="6">
    <source>
        <dbReference type="Proteomes" id="UP000355283"/>
    </source>
</evidence>
<feature type="compositionally biased region" description="Basic and acidic residues" evidence="4">
    <location>
        <begin position="28"/>
        <end position="63"/>
    </location>
</feature>
<feature type="compositionally biased region" description="Basic residues" evidence="4">
    <location>
        <begin position="64"/>
        <end position="77"/>
    </location>
</feature>
<comment type="subcellular location">
    <subcellularLocation>
        <location evidence="1">Nucleus</location>
    </subcellularLocation>
</comment>
<gene>
    <name evidence="5" type="ORF">NSK_006300</name>
</gene>
<dbReference type="PANTHER" id="PTHR14152:SF5">
    <property type="entry name" value="U4_U6.U5 TRI-SNRNP-ASSOCIATED PROTEIN 1"/>
    <property type="match status" value="1"/>
</dbReference>
<evidence type="ECO:0000256" key="1">
    <source>
        <dbReference type="ARBA" id="ARBA00004123"/>
    </source>
</evidence>
<dbReference type="GO" id="GO:0045292">
    <property type="term" value="P:mRNA cis splicing, via spliceosome"/>
    <property type="evidence" value="ECO:0007669"/>
    <property type="project" value="TreeGrafter"/>
</dbReference>
<dbReference type="EMBL" id="SDOX01000113">
    <property type="protein sequence ID" value="TFJ82389.1"/>
    <property type="molecule type" value="Genomic_DNA"/>
</dbReference>
<organism evidence="5 6">
    <name type="scientific">Nannochloropsis salina CCMP1776</name>
    <dbReference type="NCBI Taxonomy" id="1027361"/>
    <lineage>
        <taxon>Eukaryota</taxon>
        <taxon>Sar</taxon>
        <taxon>Stramenopiles</taxon>
        <taxon>Ochrophyta</taxon>
        <taxon>Eustigmatophyceae</taxon>
        <taxon>Eustigmatales</taxon>
        <taxon>Monodopsidaceae</taxon>
        <taxon>Microchloropsis</taxon>
        <taxon>Microchloropsis salina</taxon>
    </lineage>
</organism>
<feature type="region of interest" description="Disordered" evidence="4">
    <location>
        <begin position="171"/>
        <end position="300"/>
    </location>
</feature>
<dbReference type="Pfam" id="PF03343">
    <property type="entry name" value="SART-1"/>
    <property type="match status" value="1"/>
</dbReference>
<evidence type="ECO:0000256" key="2">
    <source>
        <dbReference type="ARBA" id="ARBA00006076"/>
    </source>
</evidence>
<keyword evidence="6" id="KW-1185">Reference proteome</keyword>
<feature type="compositionally biased region" description="Gly residues" evidence="4">
    <location>
        <begin position="86"/>
        <end position="96"/>
    </location>
</feature>
<reference evidence="5 6" key="1">
    <citation type="submission" date="2019-01" db="EMBL/GenBank/DDBJ databases">
        <title>Nuclear Genome Assembly of the Microalgal Biofuel strain Nannochloropsis salina CCMP1776.</title>
        <authorList>
            <person name="Hovde B."/>
        </authorList>
    </citation>
    <scope>NUCLEOTIDE SEQUENCE [LARGE SCALE GENOMIC DNA]</scope>
    <source>
        <strain evidence="5 6">CCMP1776</strain>
    </source>
</reference>
<sequence>MPRRYDDDSSVDEDKSSRSRRVTRSTSRSRDEYPSRGVDQKNPRGREGEGSRSHRERRRDARSRSRSRSHSPGRRRSQGGSATGRCVGGGWGGILLGRGNKQDPGIAGAKGVGTDADVELENVLLAEDEEARERERRKKRAAAPVYTGVDDEEFHNGEMPSGKKLLAHYDEEEREKQAREKRKMVLTGPGERVEDGTEGGTEGGGEGGKEEPRKAISLGQERARTALADYLTPAEMEKFKKPKKMRKKSGRKKESDLVAELEATAEDVEEERRRRDEVLRKPKKRRGRPSSSSLAPSKWV</sequence>
<dbReference type="GO" id="GO:0046540">
    <property type="term" value="C:U4/U6 x U5 tri-snRNP complex"/>
    <property type="evidence" value="ECO:0007669"/>
    <property type="project" value="TreeGrafter"/>
</dbReference>
<feature type="compositionally biased region" description="Basic and acidic residues" evidence="4">
    <location>
        <begin position="1"/>
        <end position="17"/>
    </location>
</feature>
<evidence type="ECO:0000313" key="5">
    <source>
        <dbReference type="EMBL" id="TFJ82389.1"/>
    </source>
</evidence>
<dbReference type="InterPro" id="IPR005011">
    <property type="entry name" value="SNU66/SART1"/>
</dbReference>
<feature type="compositionally biased region" description="Basic residues" evidence="4">
    <location>
        <begin position="240"/>
        <end position="251"/>
    </location>
</feature>
<comment type="caution">
    <text evidence="5">The sequence shown here is derived from an EMBL/GenBank/DDBJ whole genome shotgun (WGS) entry which is preliminary data.</text>
</comment>
<proteinExistence type="inferred from homology"/>
<name>A0A4D9D182_9STRA</name>
<evidence type="ECO:0000256" key="4">
    <source>
        <dbReference type="SAM" id="MobiDB-lite"/>
    </source>
</evidence>
<feature type="compositionally biased region" description="Basic and acidic residues" evidence="4">
    <location>
        <begin position="270"/>
        <end position="280"/>
    </location>
</feature>
<dbReference type="Proteomes" id="UP000355283">
    <property type="component" value="Unassembled WGS sequence"/>
</dbReference>
<evidence type="ECO:0000256" key="3">
    <source>
        <dbReference type="ARBA" id="ARBA00023242"/>
    </source>
</evidence>
<protein>
    <submittedName>
        <fullName evidence="5">Uncharacterized protein</fullName>
    </submittedName>
</protein>
<keyword evidence="3" id="KW-0539">Nucleus</keyword>
<comment type="similarity">
    <text evidence="2">Belongs to the SNU66/SART1 family.</text>
</comment>
<feature type="compositionally biased region" description="Acidic residues" evidence="4">
    <location>
        <begin position="257"/>
        <end position="269"/>
    </location>
</feature>
<dbReference type="GO" id="GO:0000481">
    <property type="term" value="P:maturation of 5S rRNA"/>
    <property type="evidence" value="ECO:0007669"/>
    <property type="project" value="TreeGrafter"/>
</dbReference>
<dbReference type="PANTHER" id="PTHR14152">
    <property type="entry name" value="SQUAMOUS CELL CARCINOMA ANTIGEN RECOGNISED BY CYTOTOXIC T LYMPHOCYTES"/>
    <property type="match status" value="1"/>
</dbReference>
<dbReference type="AlphaFoldDB" id="A0A4D9D182"/>
<feature type="region of interest" description="Disordered" evidence="4">
    <location>
        <begin position="1"/>
        <end position="113"/>
    </location>
</feature>
<accession>A0A4D9D182</accession>